<protein>
    <submittedName>
        <fullName evidence="5">EAL domain-containing protein</fullName>
    </submittedName>
</protein>
<evidence type="ECO:0000259" key="3">
    <source>
        <dbReference type="PROSITE" id="PS50883"/>
    </source>
</evidence>
<dbReference type="Gene3D" id="3.30.70.270">
    <property type="match status" value="1"/>
</dbReference>
<dbReference type="InterPro" id="IPR000160">
    <property type="entry name" value="GGDEF_dom"/>
</dbReference>
<feature type="domain" description="PAC" evidence="2">
    <location>
        <begin position="97"/>
        <end position="149"/>
    </location>
</feature>
<gene>
    <name evidence="5" type="ORF">M0654_08545</name>
</gene>
<dbReference type="PROSITE" id="PS50887">
    <property type="entry name" value="GGDEF"/>
    <property type="match status" value="1"/>
</dbReference>
<comment type="caution">
    <text evidence="5">The sequence shown here is derived from an EMBL/GenBank/DDBJ whole genome shotgun (WGS) entry which is preliminary data.</text>
</comment>
<dbReference type="PROSITE" id="PS50112">
    <property type="entry name" value="PAS"/>
    <property type="match status" value="1"/>
</dbReference>
<evidence type="ECO:0000313" key="6">
    <source>
        <dbReference type="Proteomes" id="UP001202827"/>
    </source>
</evidence>
<dbReference type="NCBIfam" id="TIGR00229">
    <property type="entry name" value="sensory_box"/>
    <property type="match status" value="1"/>
</dbReference>
<dbReference type="CDD" id="cd00130">
    <property type="entry name" value="PAS"/>
    <property type="match status" value="1"/>
</dbReference>
<dbReference type="EMBL" id="JALPRY010000009">
    <property type="protein sequence ID" value="MCK8780030.1"/>
    <property type="molecule type" value="Genomic_DNA"/>
</dbReference>
<organism evidence="5 6">
    <name type="scientific">Neorhizobium turbinariae</name>
    <dbReference type="NCBI Taxonomy" id="2937795"/>
    <lineage>
        <taxon>Bacteria</taxon>
        <taxon>Pseudomonadati</taxon>
        <taxon>Pseudomonadota</taxon>
        <taxon>Alphaproteobacteria</taxon>
        <taxon>Hyphomicrobiales</taxon>
        <taxon>Rhizobiaceae</taxon>
        <taxon>Rhizobium/Agrobacterium group</taxon>
        <taxon>Neorhizobium</taxon>
    </lineage>
</organism>
<evidence type="ECO:0000313" key="5">
    <source>
        <dbReference type="EMBL" id="MCK8780030.1"/>
    </source>
</evidence>
<dbReference type="InterPro" id="IPR001610">
    <property type="entry name" value="PAC"/>
</dbReference>
<dbReference type="InterPro" id="IPR000700">
    <property type="entry name" value="PAS-assoc_C"/>
</dbReference>
<dbReference type="NCBIfam" id="TIGR00254">
    <property type="entry name" value="GGDEF"/>
    <property type="match status" value="1"/>
</dbReference>
<dbReference type="SUPFAM" id="SSF55073">
    <property type="entry name" value="Nucleotide cyclase"/>
    <property type="match status" value="1"/>
</dbReference>
<dbReference type="PROSITE" id="PS50883">
    <property type="entry name" value="EAL"/>
    <property type="match status" value="1"/>
</dbReference>
<dbReference type="PROSITE" id="PS50113">
    <property type="entry name" value="PAC"/>
    <property type="match status" value="1"/>
</dbReference>
<evidence type="ECO:0000259" key="4">
    <source>
        <dbReference type="PROSITE" id="PS50887"/>
    </source>
</evidence>
<dbReference type="InterPro" id="IPR043128">
    <property type="entry name" value="Rev_trsase/Diguanyl_cyclase"/>
</dbReference>
<name>A0ABT0IQ77_9HYPH</name>
<evidence type="ECO:0000259" key="1">
    <source>
        <dbReference type="PROSITE" id="PS50112"/>
    </source>
</evidence>
<dbReference type="CDD" id="cd01949">
    <property type="entry name" value="GGDEF"/>
    <property type="match status" value="1"/>
</dbReference>
<dbReference type="Pfam" id="PF00563">
    <property type="entry name" value="EAL"/>
    <property type="match status" value="1"/>
</dbReference>
<dbReference type="SMART" id="SM00267">
    <property type="entry name" value="GGDEF"/>
    <property type="match status" value="1"/>
</dbReference>
<dbReference type="SMART" id="SM00052">
    <property type="entry name" value="EAL"/>
    <property type="match status" value="1"/>
</dbReference>
<evidence type="ECO:0000259" key="2">
    <source>
        <dbReference type="PROSITE" id="PS50113"/>
    </source>
</evidence>
<dbReference type="CDD" id="cd01948">
    <property type="entry name" value="EAL"/>
    <property type="match status" value="1"/>
</dbReference>
<dbReference type="SUPFAM" id="SSF141868">
    <property type="entry name" value="EAL domain-like"/>
    <property type="match status" value="1"/>
</dbReference>
<dbReference type="InterPro" id="IPR001633">
    <property type="entry name" value="EAL_dom"/>
</dbReference>
<dbReference type="SUPFAM" id="SSF55785">
    <property type="entry name" value="PYP-like sensor domain (PAS domain)"/>
    <property type="match status" value="1"/>
</dbReference>
<dbReference type="InterPro" id="IPR035919">
    <property type="entry name" value="EAL_sf"/>
</dbReference>
<sequence>MYRHHNSNLAVAGEPDNVSASYATEMDFIRYALDSAAIVAITDVRGTITFVNKKFCEISGYSRDELLGQNHRMLHSGTHDVDFFRAMYREIANGRVWHGEICNRRKDGSKYWVDTTIVPHVNERGKVDSYTSIRFDITARHEAKAKLRSIVLTDALTGIPNRRCFQERLEELLTSAGDCGPVHLALLDIDTFKEINDTFGHDIGDVLLKDAGQRLMARSCADVFVARLGGDEFGIILSGMCKSEAIAIADKVLADLRVPFQLSSSWRSCSASIGIASHPDDGHTPDALFKAADLALYRAKSLGRDQIKRFEPALREAVERKSELRQAVEAGLDEGQFRLDYQPIVSLNSAPTISLEGLIRWQHPELGLISPASFLADMSDPGLLAALGLFVVEHAFKDMNWLIEQNLPISRIAINVTNADFRSRAFVERFFELSAIYGIAPNRFCIEVTEGVFLGRDYQHVDQLLQTLHESGVEIALDDFGTGFASLTHLRTMPVDKIKIDQSFVANMMASQADAAIVRGIIDIAHSTGKKVVAEGVETLEQAQCLAAFGCDYLQGWFFAKATPLDAIPDVIDNLPVLKRDWSERPSIRSEGSPP</sequence>
<accession>A0ABT0IQ77</accession>
<dbReference type="PANTHER" id="PTHR44757">
    <property type="entry name" value="DIGUANYLATE CYCLASE DGCP"/>
    <property type="match status" value="1"/>
</dbReference>
<dbReference type="InterPro" id="IPR029787">
    <property type="entry name" value="Nucleotide_cyclase"/>
</dbReference>
<dbReference type="Proteomes" id="UP001202827">
    <property type="component" value="Unassembled WGS sequence"/>
</dbReference>
<feature type="domain" description="EAL" evidence="3">
    <location>
        <begin position="321"/>
        <end position="576"/>
    </location>
</feature>
<dbReference type="RefSeq" id="WP_248682728.1">
    <property type="nucleotide sequence ID" value="NZ_JALPRY010000009.1"/>
</dbReference>
<dbReference type="SMART" id="SM00086">
    <property type="entry name" value="PAC"/>
    <property type="match status" value="1"/>
</dbReference>
<reference evidence="5 6" key="1">
    <citation type="submission" date="2022-04" db="EMBL/GenBank/DDBJ databases">
        <title>Rhizobium coralii sp. nov., isolated from coral Turbinaria peltata.</title>
        <authorList>
            <person name="Sun H."/>
        </authorList>
    </citation>
    <scope>NUCLEOTIDE SEQUENCE [LARGE SCALE GENOMIC DNA]</scope>
    <source>
        <strain evidence="5 6">NTR19</strain>
    </source>
</reference>
<dbReference type="Pfam" id="PF00990">
    <property type="entry name" value="GGDEF"/>
    <property type="match status" value="1"/>
</dbReference>
<dbReference type="PANTHER" id="PTHR44757:SF2">
    <property type="entry name" value="BIOFILM ARCHITECTURE MAINTENANCE PROTEIN MBAA"/>
    <property type="match status" value="1"/>
</dbReference>
<dbReference type="InterPro" id="IPR035965">
    <property type="entry name" value="PAS-like_dom_sf"/>
</dbReference>
<dbReference type="InterPro" id="IPR000014">
    <property type="entry name" value="PAS"/>
</dbReference>
<dbReference type="Pfam" id="PF13426">
    <property type="entry name" value="PAS_9"/>
    <property type="match status" value="1"/>
</dbReference>
<dbReference type="Gene3D" id="3.20.20.450">
    <property type="entry name" value="EAL domain"/>
    <property type="match status" value="1"/>
</dbReference>
<dbReference type="Gene3D" id="3.30.450.20">
    <property type="entry name" value="PAS domain"/>
    <property type="match status" value="1"/>
</dbReference>
<dbReference type="SMART" id="SM00091">
    <property type="entry name" value="PAS"/>
    <property type="match status" value="1"/>
</dbReference>
<feature type="domain" description="PAS" evidence="1">
    <location>
        <begin position="25"/>
        <end position="95"/>
    </location>
</feature>
<feature type="domain" description="GGDEF" evidence="4">
    <location>
        <begin position="180"/>
        <end position="312"/>
    </location>
</feature>
<proteinExistence type="predicted"/>
<keyword evidence="6" id="KW-1185">Reference proteome</keyword>
<dbReference type="InterPro" id="IPR052155">
    <property type="entry name" value="Biofilm_reg_signaling"/>
</dbReference>